<dbReference type="OrthoDB" id="9801609at2"/>
<dbReference type="AlphaFoldDB" id="A0A173MQV6"/>
<dbReference type="KEGG" id="fln:FLA_5929"/>
<keyword evidence="3" id="KW-1185">Reference proteome</keyword>
<gene>
    <name evidence="2" type="ORF">SAMN05421788_1011309</name>
</gene>
<dbReference type="STRING" id="477680.SAMN05421788_1011309"/>
<dbReference type="Pfam" id="PF00534">
    <property type="entry name" value="Glycos_transf_1"/>
    <property type="match status" value="1"/>
</dbReference>
<dbReference type="InterPro" id="IPR001296">
    <property type="entry name" value="Glyco_trans_1"/>
</dbReference>
<dbReference type="GO" id="GO:0016757">
    <property type="term" value="F:glycosyltransferase activity"/>
    <property type="evidence" value="ECO:0007669"/>
    <property type="project" value="InterPro"/>
</dbReference>
<dbReference type="Gene3D" id="3.40.50.2000">
    <property type="entry name" value="Glycogen Phosphorylase B"/>
    <property type="match status" value="2"/>
</dbReference>
<accession>A0A173MQV6</accession>
<protein>
    <submittedName>
        <fullName evidence="2">Glycosyltransferase involved in cell wall bisynthesis</fullName>
    </submittedName>
</protein>
<dbReference type="Proteomes" id="UP000186917">
    <property type="component" value="Unassembled WGS sequence"/>
</dbReference>
<reference evidence="3" key="1">
    <citation type="submission" date="2017-01" db="EMBL/GenBank/DDBJ databases">
        <authorList>
            <person name="Varghese N."/>
            <person name="Submissions S."/>
        </authorList>
    </citation>
    <scope>NUCLEOTIDE SEQUENCE [LARGE SCALE GENOMIC DNA]</scope>
    <source>
        <strain evidence="3">DSM 21054</strain>
    </source>
</reference>
<evidence type="ECO:0000259" key="1">
    <source>
        <dbReference type="Pfam" id="PF00534"/>
    </source>
</evidence>
<dbReference type="EMBL" id="FTOR01000001">
    <property type="protein sequence ID" value="SIS80347.1"/>
    <property type="molecule type" value="Genomic_DNA"/>
</dbReference>
<dbReference type="RefSeq" id="WP_076376786.1">
    <property type="nucleotide sequence ID" value="NZ_AP017422.1"/>
</dbReference>
<name>A0A173MQV6_9BACT</name>
<keyword evidence="2" id="KW-0808">Transferase</keyword>
<evidence type="ECO:0000313" key="2">
    <source>
        <dbReference type="EMBL" id="SIS80347.1"/>
    </source>
</evidence>
<dbReference type="SUPFAM" id="SSF53756">
    <property type="entry name" value="UDP-Glycosyltransferase/glycogen phosphorylase"/>
    <property type="match status" value="1"/>
</dbReference>
<sequence>MQIAVQGNLVAQQGRVAENDFLLQVLLPLVQKQHVNLLFFVSSAEKTEVLTAYGQQQLLSPPGFLPIKNWAQQWKFSQQIPGVLKKQQIPFYISNQQAANSPTPQLLVVTTPQPVSFANKNGKIIVTTQWAATQMQQEYQVPAEKIQVIPAAPSPLFQALQWEQSEAIKAKYTDGCEYFVLDGSLAQLSQITYALKAFSVFKKWQKSSMKLVITGVDNSQLPDIEAYKFRNDLMLLPDAQITELTSVLAGAYAMIYPVETDATAIPALHAMASEVPVIAMDIPAHREIGAETFLYADTQAFNSLGQLMIQLYKDESLRSRLALAGKNRVASNSWQQSADILWQTIKILTS</sequence>
<feature type="domain" description="Glycosyl transferase family 1" evidence="1">
    <location>
        <begin position="184"/>
        <end position="327"/>
    </location>
</feature>
<proteinExistence type="predicted"/>
<organism evidence="2 3">
    <name type="scientific">Filimonas lacunae</name>
    <dbReference type="NCBI Taxonomy" id="477680"/>
    <lineage>
        <taxon>Bacteria</taxon>
        <taxon>Pseudomonadati</taxon>
        <taxon>Bacteroidota</taxon>
        <taxon>Chitinophagia</taxon>
        <taxon>Chitinophagales</taxon>
        <taxon>Chitinophagaceae</taxon>
        <taxon>Filimonas</taxon>
    </lineage>
</organism>
<evidence type="ECO:0000313" key="3">
    <source>
        <dbReference type="Proteomes" id="UP000186917"/>
    </source>
</evidence>
<dbReference type="PANTHER" id="PTHR46401:SF8">
    <property type="entry name" value="BLL6006 PROTEIN"/>
    <property type="match status" value="1"/>
</dbReference>
<dbReference type="PANTHER" id="PTHR46401">
    <property type="entry name" value="GLYCOSYLTRANSFERASE WBBK-RELATED"/>
    <property type="match status" value="1"/>
</dbReference>